<evidence type="ECO:0000259" key="5">
    <source>
        <dbReference type="Pfam" id="PF12146"/>
    </source>
</evidence>
<accession>A0A2S4ME04</accession>
<keyword evidence="2" id="KW-0442">Lipid degradation</keyword>
<feature type="signal peptide" evidence="4">
    <location>
        <begin position="1"/>
        <end position="37"/>
    </location>
</feature>
<organism evidence="6 7">
    <name type="scientific">Paraburkholderia eburnea</name>
    <dbReference type="NCBI Taxonomy" id="1189126"/>
    <lineage>
        <taxon>Bacteria</taxon>
        <taxon>Pseudomonadati</taxon>
        <taxon>Pseudomonadota</taxon>
        <taxon>Betaproteobacteria</taxon>
        <taxon>Burkholderiales</taxon>
        <taxon>Burkholderiaceae</taxon>
        <taxon>Paraburkholderia</taxon>
    </lineage>
</organism>
<evidence type="ECO:0000256" key="1">
    <source>
        <dbReference type="ARBA" id="ARBA00022801"/>
    </source>
</evidence>
<sequence length="397" mass="41876">MTRVLADLGSSCALACFLRRAACSLCMAALLSGPARAVLADETGNTAPWHVGLTTRVIHPTVERNWRGAATQQLLTQIWYPVASATPETPRDIGRPGDPLFRGHPVASDAALAGDADTRFPLVLLSHGTGGSANDQDWLASALAAHGYIVAAVNHPGNNELEPLTREGFMLWWERAADLSNVLDALLADAQFGTHIDPARIGAAGFSLGGYTVLEIAGARTDVHALEAFCRSPQADAICHPPEAKRLVAGASGASAPLPTPPTPAMRASFARSGDSYRDARVRAVFAIAPALGEAFDADAFKDVTIPVALLAGTADTTVPPDTNVRRIAGFLRQANLRQASLTMVPGASHYTFLDTCLPGAVERLARICKDGPSVDRDAVHALAAREVLAFFARNLR</sequence>
<comment type="caution">
    <text evidence="6">The sequence shown here is derived from an EMBL/GenBank/DDBJ whole genome shotgun (WGS) entry which is preliminary data.</text>
</comment>
<dbReference type="SUPFAM" id="SSF53474">
    <property type="entry name" value="alpha/beta-Hydrolases"/>
    <property type="match status" value="1"/>
</dbReference>
<protein>
    <submittedName>
        <fullName evidence="6">Putative dienelactone hydrolase</fullName>
    </submittedName>
</protein>
<dbReference type="AlphaFoldDB" id="A0A2S4ME04"/>
<dbReference type="Gene3D" id="3.40.50.1820">
    <property type="entry name" value="alpha/beta hydrolase"/>
    <property type="match status" value="1"/>
</dbReference>
<dbReference type="PANTHER" id="PTHR10272:SF0">
    <property type="entry name" value="PLATELET-ACTIVATING FACTOR ACETYLHYDROLASE"/>
    <property type="match status" value="1"/>
</dbReference>
<name>A0A2S4ME04_9BURK</name>
<evidence type="ECO:0000256" key="3">
    <source>
        <dbReference type="ARBA" id="ARBA00023098"/>
    </source>
</evidence>
<proteinExistence type="predicted"/>
<dbReference type="GO" id="GO:0003847">
    <property type="term" value="F:1-alkyl-2-acetylglycerophosphocholine esterase activity"/>
    <property type="evidence" value="ECO:0007669"/>
    <property type="project" value="TreeGrafter"/>
</dbReference>
<feature type="domain" description="Serine aminopeptidase S33" evidence="5">
    <location>
        <begin position="122"/>
        <end position="355"/>
    </location>
</feature>
<keyword evidence="3" id="KW-0443">Lipid metabolism</keyword>
<feature type="chain" id="PRO_5015732645" evidence="4">
    <location>
        <begin position="38"/>
        <end position="397"/>
    </location>
</feature>
<dbReference type="PIRSF" id="PIRSF031982">
    <property type="entry name" value="UCP031982_abhydr"/>
    <property type="match status" value="1"/>
</dbReference>
<dbReference type="Pfam" id="PF12146">
    <property type="entry name" value="Hydrolase_4"/>
    <property type="match status" value="1"/>
</dbReference>
<dbReference type="InterPro" id="IPR022742">
    <property type="entry name" value="Hydrolase_4"/>
</dbReference>
<evidence type="ECO:0000313" key="6">
    <source>
        <dbReference type="EMBL" id="POR52990.1"/>
    </source>
</evidence>
<dbReference type="Proteomes" id="UP000237381">
    <property type="component" value="Unassembled WGS sequence"/>
</dbReference>
<evidence type="ECO:0000256" key="4">
    <source>
        <dbReference type="SAM" id="SignalP"/>
    </source>
</evidence>
<dbReference type="InterPro" id="IPR016986">
    <property type="entry name" value="UCP031982_abhydr"/>
</dbReference>
<reference evidence="6 7" key="1">
    <citation type="submission" date="2018-01" db="EMBL/GenBank/DDBJ databases">
        <title>Genomic Encyclopedia of Type Strains, Phase III (KMG-III): the genomes of soil and plant-associated and newly described type strains.</title>
        <authorList>
            <person name="Whitman W."/>
        </authorList>
    </citation>
    <scope>NUCLEOTIDE SEQUENCE [LARGE SCALE GENOMIC DNA]</scope>
    <source>
        <strain evidence="6 7">JCM 18070</strain>
    </source>
</reference>
<dbReference type="InterPro" id="IPR029058">
    <property type="entry name" value="AB_hydrolase_fold"/>
</dbReference>
<dbReference type="PANTHER" id="PTHR10272">
    <property type="entry name" value="PLATELET-ACTIVATING FACTOR ACETYLHYDROLASE"/>
    <property type="match status" value="1"/>
</dbReference>
<keyword evidence="1 6" id="KW-0378">Hydrolase</keyword>
<keyword evidence="4" id="KW-0732">Signal</keyword>
<evidence type="ECO:0000256" key="2">
    <source>
        <dbReference type="ARBA" id="ARBA00022963"/>
    </source>
</evidence>
<dbReference type="GO" id="GO:0016042">
    <property type="term" value="P:lipid catabolic process"/>
    <property type="evidence" value="ECO:0007669"/>
    <property type="project" value="UniProtKB-KW"/>
</dbReference>
<dbReference type="EMBL" id="PQGA01000004">
    <property type="protein sequence ID" value="POR52990.1"/>
    <property type="molecule type" value="Genomic_DNA"/>
</dbReference>
<gene>
    <name evidence="6" type="ORF">B0G62_104287</name>
</gene>
<keyword evidence="7" id="KW-1185">Reference proteome</keyword>
<evidence type="ECO:0000313" key="7">
    <source>
        <dbReference type="Proteomes" id="UP000237381"/>
    </source>
</evidence>